<sequence length="434" mass="47778">MNSTKKALIAAGVAVIFAVGLIVWQVKARRTESMNLSAEDMALIAEDQSPQFRSRLATDEKARKDFADDLRKLLAVAEEARLKGFGDKAEVKRQLELVRSVVIAENYFKDQGPGAAGPNITEQEVDEFFKQPANQAKFDQFINDAKAKNPQLASGQVPEEQLKQVKRQLGQVLIGESKGIAAGSDKKRSVELQIKLEQARILAQTYAQEQLAEKMKATDAEIDAYIAQHPDLDAKQNRGKAEEVLKRVKAGEDFAKLAKEFSTDPGSKEKGGDLGWFAQGAMVPEFEQAAFALKPGEVSDLVESSFGYHIIKVEERKTETKDGKPQEQVHARHILIGDSAKSDNPFAPPMKGRDKARAAVEEEKQKKVLDEIVKRSHVTVAENFQVKMPEQQQMPGLPPGFPQADPHAQPVEPAQKAPQPGAGSSNSNRKPEKQ</sequence>
<proteinExistence type="predicted"/>
<organism evidence="4">
    <name type="scientific">uncultured Acidobacteriota bacterium</name>
    <dbReference type="NCBI Taxonomy" id="171953"/>
    <lineage>
        <taxon>Bacteria</taxon>
        <taxon>Pseudomonadati</taxon>
        <taxon>Acidobacteriota</taxon>
        <taxon>environmental samples</taxon>
    </lineage>
</organism>
<dbReference type="AlphaFoldDB" id="Q7X300"/>
<dbReference type="InterPro" id="IPR000297">
    <property type="entry name" value="PPIase_PpiC"/>
</dbReference>
<dbReference type="PROSITE" id="PS01096">
    <property type="entry name" value="PPIC_PPIASE_1"/>
    <property type="match status" value="1"/>
</dbReference>
<feature type="region of interest" description="Disordered" evidence="2">
    <location>
        <begin position="339"/>
        <end position="365"/>
    </location>
</feature>
<dbReference type="GO" id="GO:0003755">
    <property type="term" value="F:peptidyl-prolyl cis-trans isomerase activity"/>
    <property type="evidence" value="ECO:0007669"/>
    <property type="project" value="UniProtKB-KW"/>
</dbReference>
<dbReference type="SUPFAM" id="SSF54534">
    <property type="entry name" value="FKBP-like"/>
    <property type="match status" value="1"/>
</dbReference>
<protein>
    <recommendedName>
        <fullName evidence="3">PpiC domain-containing protein</fullName>
    </recommendedName>
</protein>
<feature type="domain" description="PpiC" evidence="3">
    <location>
        <begin position="222"/>
        <end position="315"/>
    </location>
</feature>
<feature type="compositionally biased region" description="Basic and acidic residues" evidence="2">
    <location>
        <begin position="351"/>
        <end position="365"/>
    </location>
</feature>
<feature type="region of interest" description="Disordered" evidence="2">
    <location>
        <begin position="383"/>
        <end position="434"/>
    </location>
</feature>
<reference evidence="4" key="1">
    <citation type="journal article" date="2003" name="Mol. Microbiol.">
        <title>Acidobacteria form a coherent but highly diverse group within the bacterial domain: evidence from environmental genomics.</title>
        <authorList>
            <person name="Quaiser A."/>
            <person name="Ochsenreiter T."/>
            <person name="Lanz C."/>
            <person name="Schuster S.C."/>
            <person name="Treusch A.H."/>
            <person name="Eck J."/>
            <person name="Schleper C."/>
        </authorList>
    </citation>
    <scope>NUCLEOTIDE SEQUENCE</scope>
</reference>
<dbReference type="PANTHER" id="PTHR47245">
    <property type="entry name" value="PEPTIDYLPROLYL ISOMERASE"/>
    <property type="match status" value="1"/>
</dbReference>
<dbReference type="Gene3D" id="3.10.50.40">
    <property type="match status" value="1"/>
</dbReference>
<evidence type="ECO:0000313" key="4">
    <source>
        <dbReference type="EMBL" id="AAP58564.1"/>
    </source>
</evidence>
<dbReference type="PANTHER" id="PTHR47245:SF2">
    <property type="entry name" value="PEPTIDYL-PROLYL CIS-TRANS ISOMERASE HP_0175-RELATED"/>
    <property type="match status" value="1"/>
</dbReference>
<keyword evidence="1" id="KW-0413">Isomerase</keyword>
<dbReference type="InterPro" id="IPR050245">
    <property type="entry name" value="PrsA_foldase"/>
</dbReference>
<name>Q7X300_9BACT</name>
<dbReference type="Pfam" id="PF13616">
    <property type="entry name" value="Rotamase_3"/>
    <property type="match status" value="1"/>
</dbReference>
<dbReference type="InterPro" id="IPR023058">
    <property type="entry name" value="PPIase_PpiC_CS"/>
</dbReference>
<dbReference type="InterPro" id="IPR046357">
    <property type="entry name" value="PPIase_dom_sf"/>
</dbReference>
<evidence type="ECO:0000259" key="3">
    <source>
        <dbReference type="PROSITE" id="PS50198"/>
    </source>
</evidence>
<dbReference type="PROSITE" id="PS50198">
    <property type="entry name" value="PPIC_PPIASE_2"/>
    <property type="match status" value="1"/>
</dbReference>
<accession>Q7X300</accession>
<evidence type="ECO:0000256" key="1">
    <source>
        <dbReference type="PROSITE-ProRule" id="PRU00278"/>
    </source>
</evidence>
<keyword evidence="1" id="KW-0697">Rotamase</keyword>
<evidence type="ECO:0000256" key="2">
    <source>
        <dbReference type="SAM" id="MobiDB-lite"/>
    </source>
</evidence>
<dbReference type="EMBL" id="AY281355">
    <property type="protein sequence ID" value="AAP58564.1"/>
    <property type="molecule type" value="Genomic_DNA"/>
</dbReference>